<dbReference type="InterPro" id="IPR002401">
    <property type="entry name" value="Cyt_P450_E_grp-I"/>
</dbReference>
<keyword evidence="9" id="KW-0560">Oxidoreductase</keyword>
<evidence type="ECO:0000256" key="1">
    <source>
        <dbReference type="ARBA" id="ARBA00001971"/>
    </source>
</evidence>
<dbReference type="Proteomes" id="UP001150266">
    <property type="component" value="Unassembled WGS sequence"/>
</dbReference>
<dbReference type="InterPro" id="IPR001128">
    <property type="entry name" value="Cyt_P450"/>
</dbReference>
<dbReference type="PANTHER" id="PTHR24305:SF166">
    <property type="entry name" value="CYTOCHROME P450 12A4, MITOCHONDRIAL-RELATED"/>
    <property type="match status" value="1"/>
</dbReference>
<dbReference type="PANTHER" id="PTHR24305">
    <property type="entry name" value="CYTOCHROME P450"/>
    <property type="match status" value="1"/>
</dbReference>
<organism evidence="14 15">
    <name type="scientific">Lentinula aciculospora</name>
    <dbReference type="NCBI Taxonomy" id="153920"/>
    <lineage>
        <taxon>Eukaryota</taxon>
        <taxon>Fungi</taxon>
        <taxon>Dikarya</taxon>
        <taxon>Basidiomycota</taxon>
        <taxon>Agaricomycotina</taxon>
        <taxon>Agaricomycetes</taxon>
        <taxon>Agaricomycetidae</taxon>
        <taxon>Agaricales</taxon>
        <taxon>Marasmiineae</taxon>
        <taxon>Omphalotaceae</taxon>
        <taxon>Lentinula</taxon>
    </lineage>
</organism>
<evidence type="ECO:0000256" key="8">
    <source>
        <dbReference type="ARBA" id="ARBA00022989"/>
    </source>
</evidence>
<evidence type="ECO:0000256" key="7">
    <source>
        <dbReference type="ARBA" id="ARBA00022723"/>
    </source>
</evidence>
<evidence type="ECO:0000256" key="9">
    <source>
        <dbReference type="ARBA" id="ARBA00023002"/>
    </source>
</evidence>
<dbReference type="EMBL" id="JAOTPV010000015">
    <property type="protein sequence ID" value="KAJ4474883.1"/>
    <property type="molecule type" value="Genomic_DNA"/>
</dbReference>
<keyword evidence="12" id="KW-0472">Membrane</keyword>
<keyword evidence="11" id="KW-0503">Monooxygenase</keyword>
<protein>
    <submittedName>
        <fullName evidence="14">Cytochrome P450</fullName>
    </submittedName>
</protein>
<sequence length="552" mass="62763">MPILSNSQYFSLAAIALSVILLKRCLSRKKSIGIMNVPSPKSFSWVAGNFRQVFNPAAWGFHEFLAREYGSVVRIHGPFGTNHIYTFDPEAMYHVLLKEANVFEESDGFIEGNRLIFGGGLLGSLGYDHRRQRKMLNPVFSVAHMRDMTPTFFEVTHKLENALGKQLQNGSRTQQIDILSWMGRTALEIIGQAGLGYSFDPLSDEESAHPYSQMIKELFPALMRVQFWRINILPRVVWIGTPHFRRFVVNILPWKDLHHIRDMVDYMWDVAEGIYENKKHAFDKGDELVAQQIGRGKDIISLLMRENMKALNEDKLRDTEVISQMNTFIFAAMDTTSSAMARLLDLLSRHPDVQEKLRQEINEAKHQNGGQDLSYDELNALAYLDAVCRETFRLFPPVSTNVRVAHRDAVVPLQKPVIGLDGTEMHEVIVPKGTTVLMSIVNANRNPELWGKDAKEWKPERWLSPLPDALVNARIPGIYSHLMTFIGGGRSCIGFKFSELEMKVVISTLVEKFIFSPSIEESEISWQMNIVAAPFIGRDEHPQLPINISLVN</sequence>
<dbReference type="GO" id="GO:0016020">
    <property type="term" value="C:membrane"/>
    <property type="evidence" value="ECO:0007669"/>
    <property type="project" value="UniProtKB-SubCell"/>
</dbReference>
<dbReference type="GO" id="GO:0004497">
    <property type="term" value="F:monooxygenase activity"/>
    <property type="evidence" value="ECO:0007669"/>
    <property type="project" value="UniProtKB-KW"/>
</dbReference>
<comment type="cofactor">
    <cofactor evidence="1 13">
        <name>heme</name>
        <dbReference type="ChEBI" id="CHEBI:30413"/>
    </cofactor>
</comment>
<reference evidence="14" key="1">
    <citation type="submission" date="2022-08" db="EMBL/GenBank/DDBJ databases">
        <title>A Global Phylogenomic Analysis of the Shiitake Genus Lentinula.</title>
        <authorList>
            <consortium name="DOE Joint Genome Institute"/>
            <person name="Sierra-Patev S."/>
            <person name="Min B."/>
            <person name="Naranjo-Ortiz M."/>
            <person name="Looney B."/>
            <person name="Konkel Z."/>
            <person name="Slot J.C."/>
            <person name="Sakamoto Y."/>
            <person name="Steenwyk J.L."/>
            <person name="Rokas A."/>
            <person name="Carro J."/>
            <person name="Camarero S."/>
            <person name="Ferreira P."/>
            <person name="Molpeceres G."/>
            <person name="Ruiz-Duenas F.J."/>
            <person name="Serrano A."/>
            <person name="Henrissat B."/>
            <person name="Drula E."/>
            <person name="Hughes K.W."/>
            <person name="Mata J.L."/>
            <person name="Ishikawa N.K."/>
            <person name="Vargas-Isla R."/>
            <person name="Ushijima S."/>
            <person name="Smith C.A."/>
            <person name="Ahrendt S."/>
            <person name="Andreopoulos W."/>
            <person name="He G."/>
            <person name="Labutti K."/>
            <person name="Lipzen A."/>
            <person name="Ng V."/>
            <person name="Riley R."/>
            <person name="Sandor L."/>
            <person name="Barry K."/>
            <person name="Martinez A.T."/>
            <person name="Xiao Y."/>
            <person name="Gibbons J.G."/>
            <person name="Terashima K."/>
            <person name="Grigoriev I.V."/>
            <person name="Hibbett D.S."/>
        </authorList>
    </citation>
    <scope>NUCLEOTIDE SEQUENCE</scope>
    <source>
        <strain evidence="14">JLM2183</strain>
    </source>
</reference>
<comment type="subcellular location">
    <subcellularLocation>
        <location evidence="2">Membrane</location>
    </subcellularLocation>
</comment>
<evidence type="ECO:0000256" key="3">
    <source>
        <dbReference type="ARBA" id="ARBA00004721"/>
    </source>
</evidence>
<evidence type="ECO:0000313" key="15">
    <source>
        <dbReference type="Proteomes" id="UP001150266"/>
    </source>
</evidence>
<evidence type="ECO:0000256" key="10">
    <source>
        <dbReference type="ARBA" id="ARBA00023004"/>
    </source>
</evidence>
<proteinExistence type="inferred from homology"/>
<evidence type="ECO:0000256" key="6">
    <source>
        <dbReference type="ARBA" id="ARBA00022692"/>
    </source>
</evidence>
<evidence type="ECO:0000256" key="13">
    <source>
        <dbReference type="PIRSR" id="PIRSR602401-1"/>
    </source>
</evidence>
<keyword evidence="10 13" id="KW-0408">Iron</keyword>
<dbReference type="PRINTS" id="PR00385">
    <property type="entry name" value="P450"/>
</dbReference>
<evidence type="ECO:0000256" key="12">
    <source>
        <dbReference type="ARBA" id="ARBA00023136"/>
    </source>
</evidence>
<evidence type="ECO:0000256" key="4">
    <source>
        <dbReference type="ARBA" id="ARBA00010617"/>
    </source>
</evidence>
<dbReference type="SUPFAM" id="SSF48264">
    <property type="entry name" value="Cytochrome P450"/>
    <property type="match status" value="1"/>
</dbReference>
<evidence type="ECO:0000313" key="14">
    <source>
        <dbReference type="EMBL" id="KAJ4474883.1"/>
    </source>
</evidence>
<accession>A0A9W9A5F8</accession>
<dbReference type="PRINTS" id="PR00463">
    <property type="entry name" value="EP450I"/>
</dbReference>
<dbReference type="GO" id="GO:0016705">
    <property type="term" value="F:oxidoreductase activity, acting on paired donors, with incorporation or reduction of molecular oxygen"/>
    <property type="evidence" value="ECO:0007669"/>
    <property type="project" value="InterPro"/>
</dbReference>
<evidence type="ECO:0000256" key="5">
    <source>
        <dbReference type="ARBA" id="ARBA00022617"/>
    </source>
</evidence>
<comment type="similarity">
    <text evidence="4">Belongs to the cytochrome P450 family.</text>
</comment>
<gene>
    <name evidence="14" type="ORF">J3R30DRAFT_619615</name>
</gene>
<comment type="pathway">
    <text evidence="3">Secondary metabolite biosynthesis; terpenoid biosynthesis.</text>
</comment>
<dbReference type="Gene3D" id="1.10.630.10">
    <property type="entry name" value="Cytochrome P450"/>
    <property type="match status" value="1"/>
</dbReference>
<comment type="caution">
    <text evidence="14">The sequence shown here is derived from an EMBL/GenBank/DDBJ whole genome shotgun (WGS) entry which is preliminary data.</text>
</comment>
<keyword evidence="7 13" id="KW-0479">Metal-binding</keyword>
<dbReference type="InterPro" id="IPR050121">
    <property type="entry name" value="Cytochrome_P450_monoxygenase"/>
</dbReference>
<dbReference type="AlphaFoldDB" id="A0A9W9A5F8"/>
<evidence type="ECO:0000256" key="11">
    <source>
        <dbReference type="ARBA" id="ARBA00023033"/>
    </source>
</evidence>
<keyword evidence="6" id="KW-0812">Transmembrane</keyword>
<keyword evidence="8" id="KW-1133">Transmembrane helix</keyword>
<dbReference type="OrthoDB" id="1470350at2759"/>
<feature type="binding site" description="axial binding residue" evidence="13">
    <location>
        <position position="492"/>
    </location>
    <ligand>
        <name>heme</name>
        <dbReference type="ChEBI" id="CHEBI:30413"/>
    </ligand>
    <ligandPart>
        <name>Fe</name>
        <dbReference type="ChEBI" id="CHEBI:18248"/>
    </ligandPart>
</feature>
<name>A0A9W9A5F8_9AGAR</name>
<keyword evidence="5 13" id="KW-0349">Heme</keyword>
<dbReference type="GO" id="GO:0020037">
    <property type="term" value="F:heme binding"/>
    <property type="evidence" value="ECO:0007669"/>
    <property type="project" value="InterPro"/>
</dbReference>
<dbReference type="GO" id="GO:0005506">
    <property type="term" value="F:iron ion binding"/>
    <property type="evidence" value="ECO:0007669"/>
    <property type="project" value="InterPro"/>
</dbReference>
<dbReference type="InterPro" id="IPR036396">
    <property type="entry name" value="Cyt_P450_sf"/>
</dbReference>
<keyword evidence="15" id="KW-1185">Reference proteome</keyword>
<dbReference type="CDD" id="cd11069">
    <property type="entry name" value="CYP_FUM15-like"/>
    <property type="match status" value="1"/>
</dbReference>
<dbReference type="Pfam" id="PF00067">
    <property type="entry name" value="p450"/>
    <property type="match status" value="1"/>
</dbReference>
<evidence type="ECO:0000256" key="2">
    <source>
        <dbReference type="ARBA" id="ARBA00004370"/>
    </source>
</evidence>